<dbReference type="NCBIfam" id="NF005717">
    <property type="entry name" value="PRK07533.1"/>
    <property type="match status" value="1"/>
</dbReference>
<evidence type="ECO:0000256" key="7">
    <source>
        <dbReference type="ARBA" id="ARBA00023160"/>
    </source>
</evidence>
<dbReference type="OrthoDB" id="9803628at2"/>
<evidence type="ECO:0000256" key="5">
    <source>
        <dbReference type="ARBA" id="ARBA00023002"/>
    </source>
</evidence>
<dbReference type="SUPFAM" id="SSF51735">
    <property type="entry name" value="NAD(P)-binding Rossmann-fold domains"/>
    <property type="match status" value="1"/>
</dbReference>
<proteinExistence type="inferred from homology"/>
<evidence type="ECO:0000256" key="4">
    <source>
        <dbReference type="ARBA" id="ARBA00022832"/>
    </source>
</evidence>
<dbReference type="UniPathway" id="UPA00094"/>
<feature type="binding site" evidence="10">
    <location>
        <begin position="22"/>
        <end position="23"/>
    </location>
    <ligand>
        <name>NAD(+)</name>
        <dbReference type="ChEBI" id="CHEBI:57540"/>
    </ligand>
</feature>
<feature type="binding site" evidence="10">
    <location>
        <position position="95"/>
    </location>
    <ligand>
        <name>NAD(+)</name>
        <dbReference type="ChEBI" id="CHEBI:57540"/>
    </ligand>
</feature>
<dbReference type="Pfam" id="PF13561">
    <property type="entry name" value="adh_short_C2"/>
    <property type="match status" value="1"/>
</dbReference>
<evidence type="ECO:0000256" key="8">
    <source>
        <dbReference type="PIRNR" id="PIRNR000094"/>
    </source>
</evidence>
<feature type="active site" description="Proton acceptor" evidence="9">
    <location>
        <position position="148"/>
    </location>
</feature>
<dbReference type="AlphaFoldDB" id="A0A1G8IXL5"/>
<keyword evidence="4" id="KW-0276">Fatty acid metabolism</keyword>
<dbReference type="GO" id="GO:0006633">
    <property type="term" value="P:fatty acid biosynthetic process"/>
    <property type="evidence" value="ECO:0007669"/>
    <property type="project" value="UniProtKB-UniPathway"/>
</dbReference>
<evidence type="ECO:0000256" key="1">
    <source>
        <dbReference type="ARBA" id="ARBA00005194"/>
    </source>
</evidence>
<keyword evidence="7 8" id="KW-0275">Fatty acid biosynthesis</keyword>
<dbReference type="EC" id="1.3.1.9" evidence="8"/>
<dbReference type="PRINTS" id="PR00081">
    <property type="entry name" value="GDHRDH"/>
</dbReference>
<name>A0A1G8IXL5_9RHOO</name>
<dbReference type="InterPro" id="IPR014358">
    <property type="entry name" value="Enoyl-ACP_Rdtase_NADH"/>
</dbReference>
<dbReference type="Proteomes" id="UP000198607">
    <property type="component" value="Unassembled WGS sequence"/>
</dbReference>
<keyword evidence="6" id="KW-0443">Lipid metabolism</keyword>
<dbReference type="PANTHER" id="PTHR43159:SF2">
    <property type="entry name" value="ENOYL-[ACYL-CARRIER-PROTEIN] REDUCTASE [NADH], CHLOROPLASTIC"/>
    <property type="match status" value="1"/>
</dbReference>
<protein>
    <recommendedName>
        <fullName evidence="8">Enoyl-[acyl-carrier-protein] reductase [NADH]</fullName>
        <ecNumber evidence="8">1.3.1.9</ecNumber>
    </recommendedName>
</protein>
<dbReference type="STRING" id="83767.SAMN05660652_03081"/>
<keyword evidence="5 8" id="KW-0560">Oxidoreductase</keyword>
<dbReference type="CDD" id="cd05372">
    <property type="entry name" value="ENR_SDR"/>
    <property type="match status" value="1"/>
</dbReference>
<dbReference type="PIRSF" id="PIRSF000094">
    <property type="entry name" value="Enoyl-ACP_rdct"/>
    <property type="match status" value="1"/>
</dbReference>
<comment type="pathway">
    <text evidence="1">Lipid metabolism; fatty acid biosynthesis.</text>
</comment>
<accession>A0A1G8IXL5</accession>
<feature type="binding site" evidence="10">
    <location>
        <position position="165"/>
    </location>
    <ligand>
        <name>NAD(+)</name>
        <dbReference type="ChEBI" id="CHEBI:57540"/>
    </ligand>
</feature>
<evidence type="ECO:0000313" key="12">
    <source>
        <dbReference type="Proteomes" id="UP000198607"/>
    </source>
</evidence>
<evidence type="ECO:0000256" key="9">
    <source>
        <dbReference type="PIRSR" id="PIRSR000094-1"/>
    </source>
</evidence>
<keyword evidence="3 8" id="KW-0444">Lipid biosynthesis</keyword>
<dbReference type="GO" id="GO:0004318">
    <property type="term" value="F:enoyl-[acyl-carrier-protein] reductase (NADH) activity"/>
    <property type="evidence" value="ECO:0007669"/>
    <property type="project" value="UniProtKB-EC"/>
</dbReference>
<organism evidence="11 12">
    <name type="scientific">Propionivibrio dicarboxylicus</name>
    <dbReference type="NCBI Taxonomy" id="83767"/>
    <lineage>
        <taxon>Bacteria</taxon>
        <taxon>Pseudomonadati</taxon>
        <taxon>Pseudomonadota</taxon>
        <taxon>Betaproteobacteria</taxon>
        <taxon>Rhodocyclales</taxon>
        <taxon>Rhodocyclaceae</taxon>
        <taxon>Propionivibrio</taxon>
    </lineage>
</organism>
<feature type="active site" description="Proton acceptor" evidence="9">
    <location>
        <position position="158"/>
    </location>
</feature>
<dbReference type="RefSeq" id="WP_091938811.1">
    <property type="nucleotide sequence ID" value="NZ_FNCY01000015.1"/>
</dbReference>
<reference evidence="11 12" key="1">
    <citation type="submission" date="2016-10" db="EMBL/GenBank/DDBJ databases">
        <authorList>
            <person name="de Groot N.N."/>
        </authorList>
    </citation>
    <scope>NUCLEOTIDE SEQUENCE [LARGE SCALE GENOMIC DNA]</scope>
    <source>
        <strain evidence="11 12">DSM 5885</strain>
    </source>
</reference>
<dbReference type="Gene3D" id="3.40.50.720">
    <property type="entry name" value="NAD(P)-binding Rossmann-like Domain"/>
    <property type="match status" value="1"/>
</dbReference>
<keyword evidence="12" id="KW-1185">Reference proteome</keyword>
<gene>
    <name evidence="11" type="ORF">SAMN05660652_03081</name>
</gene>
<evidence type="ECO:0000256" key="2">
    <source>
        <dbReference type="ARBA" id="ARBA00009233"/>
    </source>
</evidence>
<dbReference type="PANTHER" id="PTHR43159">
    <property type="entry name" value="ENOYL-[ACYL-CARRIER-PROTEIN] REDUCTASE"/>
    <property type="match status" value="1"/>
</dbReference>
<evidence type="ECO:0000313" key="11">
    <source>
        <dbReference type="EMBL" id="SDI23724.1"/>
    </source>
</evidence>
<comment type="catalytic activity">
    <reaction evidence="8">
        <text>a 2,3-saturated acyl-[ACP] + NAD(+) = a (2E)-enoyl-[ACP] + NADH + H(+)</text>
        <dbReference type="Rhea" id="RHEA:10240"/>
        <dbReference type="Rhea" id="RHEA-COMP:9925"/>
        <dbReference type="Rhea" id="RHEA-COMP:9926"/>
        <dbReference type="ChEBI" id="CHEBI:15378"/>
        <dbReference type="ChEBI" id="CHEBI:57540"/>
        <dbReference type="ChEBI" id="CHEBI:57945"/>
        <dbReference type="ChEBI" id="CHEBI:78784"/>
        <dbReference type="ChEBI" id="CHEBI:78785"/>
        <dbReference type="EC" id="1.3.1.9"/>
    </reaction>
</comment>
<evidence type="ECO:0000256" key="10">
    <source>
        <dbReference type="PIRSR" id="PIRSR000094-3"/>
    </source>
</evidence>
<dbReference type="InterPro" id="IPR002347">
    <property type="entry name" value="SDR_fam"/>
</dbReference>
<dbReference type="EMBL" id="FNCY01000015">
    <property type="protein sequence ID" value="SDI23724.1"/>
    <property type="molecule type" value="Genomic_DNA"/>
</dbReference>
<sequence>MNALANLAGKKGLIVGIANQDSIAYGIARKVVGAGATIAATYLNDKAEPFVRPLAEGLGAELILPCNVMVDGQLEKVFEAVTAKWGKLDFVVHSIAFSPLADLHGRIVDCSAEGFKMAMDVSCHSFIRMAKLAEPLMTDGGALVTLSYYGAEKVIPNYNMMGPVKAALESVTRYLGHELAEKRIRAVCISPGPLRTRAASGIKSFDDLVEAASAKIPHYDEVNQDDVGNLCAFLVSDEARFLSGYTYYVDNGLSQVGI</sequence>
<dbReference type="InterPro" id="IPR036291">
    <property type="entry name" value="NAD(P)-bd_dom_sf"/>
</dbReference>
<keyword evidence="8 10" id="KW-0520">NAD</keyword>
<evidence type="ECO:0000256" key="3">
    <source>
        <dbReference type="ARBA" id="ARBA00022516"/>
    </source>
</evidence>
<feature type="binding site" evidence="10">
    <location>
        <position position="16"/>
    </location>
    <ligand>
        <name>NAD(+)</name>
        <dbReference type="ChEBI" id="CHEBI:57540"/>
    </ligand>
</feature>
<evidence type="ECO:0000256" key="6">
    <source>
        <dbReference type="ARBA" id="ARBA00023098"/>
    </source>
</evidence>
<comment type="similarity">
    <text evidence="2 8">Belongs to the short-chain dehydrogenases/reductases (SDR) family. FabI subfamily.</text>
</comment>